<accession>A0A167WAJ1</accession>
<evidence type="ECO:0000313" key="4">
    <source>
        <dbReference type="EMBL" id="OAA63543.1"/>
    </source>
</evidence>
<feature type="compositionally biased region" description="Acidic residues" evidence="1">
    <location>
        <begin position="70"/>
        <end position="82"/>
    </location>
</feature>
<dbReference type="OrthoDB" id="5597489at2759"/>
<evidence type="ECO:0000256" key="2">
    <source>
        <dbReference type="SAM" id="Phobius"/>
    </source>
</evidence>
<gene>
    <name evidence="4" type="ORF">SPI_03706</name>
</gene>
<reference evidence="4 5" key="1">
    <citation type="journal article" date="2016" name="Genome Biol. Evol.">
        <title>Divergent and convergent evolution of fungal pathogenicity.</title>
        <authorList>
            <person name="Shang Y."/>
            <person name="Xiao G."/>
            <person name="Zheng P."/>
            <person name="Cen K."/>
            <person name="Zhan S."/>
            <person name="Wang C."/>
        </authorList>
    </citation>
    <scope>NUCLEOTIDE SEQUENCE [LARGE SCALE GENOMIC DNA]</scope>
    <source>
        <strain evidence="4 5">RCEF 264</strain>
    </source>
</reference>
<name>A0A167WAJ1_9HYPO</name>
<feature type="transmembrane region" description="Helical" evidence="2">
    <location>
        <begin position="211"/>
        <end position="235"/>
    </location>
</feature>
<dbReference type="STRING" id="1081102.A0A167WAJ1"/>
<keyword evidence="2" id="KW-1133">Transmembrane helix</keyword>
<evidence type="ECO:0000313" key="5">
    <source>
        <dbReference type="Proteomes" id="UP000076874"/>
    </source>
</evidence>
<feature type="region of interest" description="Disordered" evidence="1">
    <location>
        <begin position="1"/>
        <end position="31"/>
    </location>
</feature>
<keyword evidence="2" id="KW-0812">Transmembrane</keyword>
<dbReference type="EMBL" id="AZHD01000005">
    <property type="protein sequence ID" value="OAA63543.1"/>
    <property type="molecule type" value="Genomic_DNA"/>
</dbReference>
<dbReference type="InterPro" id="IPR056136">
    <property type="entry name" value="DUF7719"/>
</dbReference>
<protein>
    <recommendedName>
        <fullName evidence="3">DUF7719 domain-containing protein</fullName>
    </recommendedName>
</protein>
<feature type="transmembrane region" description="Helical" evidence="2">
    <location>
        <begin position="173"/>
        <end position="191"/>
    </location>
</feature>
<keyword evidence="5" id="KW-1185">Reference proteome</keyword>
<dbReference type="PANTHER" id="PTHR37846">
    <property type="entry name" value="YALI0B21296P"/>
    <property type="match status" value="1"/>
</dbReference>
<sequence>MAKRRERKAAAATDPADIPLRQPDRSGPSKETLLKLAGGRSLFEQADIRQRELNKSRGIVQPEKEKDVNGDGDDDEDEDDDDSAARAATDAALPPRAERILDTLLWSVSLATLHFTLDVLVQNQYAVAIEWPEVVARALRALAVLALLFYNLHRHPSDPRLLPGLPARFQHPLRQTVFFVAGTVTGCYLVHITNNYGYIAVMQQAPPIGCLWVWSVIELDLVWAVVSLAVTGGFLKVKGYGL</sequence>
<comment type="caution">
    <text evidence="4">The sequence shown here is derived from an EMBL/GenBank/DDBJ whole genome shotgun (WGS) entry which is preliminary data.</text>
</comment>
<feature type="region of interest" description="Disordered" evidence="1">
    <location>
        <begin position="53"/>
        <end position="91"/>
    </location>
</feature>
<evidence type="ECO:0000259" key="3">
    <source>
        <dbReference type="Pfam" id="PF24841"/>
    </source>
</evidence>
<feature type="domain" description="DUF7719" evidence="3">
    <location>
        <begin position="174"/>
        <end position="241"/>
    </location>
</feature>
<dbReference type="Pfam" id="PF24841">
    <property type="entry name" value="DUF7719"/>
    <property type="match status" value="1"/>
</dbReference>
<proteinExistence type="predicted"/>
<evidence type="ECO:0000256" key="1">
    <source>
        <dbReference type="SAM" id="MobiDB-lite"/>
    </source>
</evidence>
<organism evidence="4 5">
    <name type="scientific">Niveomyces insectorum RCEF 264</name>
    <dbReference type="NCBI Taxonomy" id="1081102"/>
    <lineage>
        <taxon>Eukaryota</taxon>
        <taxon>Fungi</taxon>
        <taxon>Dikarya</taxon>
        <taxon>Ascomycota</taxon>
        <taxon>Pezizomycotina</taxon>
        <taxon>Sordariomycetes</taxon>
        <taxon>Hypocreomycetidae</taxon>
        <taxon>Hypocreales</taxon>
        <taxon>Cordycipitaceae</taxon>
        <taxon>Niveomyces</taxon>
    </lineage>
</organism>
<dbReference type="Proteomes" id="UP000076874">
    <property type="component" value="Unassembled WGS sequence"/>
</dbReference>
<dbReference type="PANTHER" id="PTHR37846:SF1">
    <property type="entry name" value="DEACETYLASE-LIKE PROTEIN"/>
    <property type="match status" value="1"/>
</dbReference>
<keyword evidence="2" id="KW-0472">Membrane</keyword>
<dbReference type="AlphaFoldDB" id="A0A167WAJ1"/>